<sequence>MAASPFVLTLDPADFPAGDGPLAGLRLAIKDNFELAGTIAGSGHPLWAASRPPALDTAPLVDRLIRQGARPVGKTHMDELAYSLMGENAHYGTPLNPAAPERVPGGSSSGSASAVAQGLADIGLGSDTGGSVRLPASFCGLWGWRPTHGLLPAVGLQALAPSYDVPGFLTRDGATLSRVADAVLGGITEAVAKEAPRGPHRSIAPDDIWALAPDAAVPLARHRDGADRSALLPPALIAELQPVFGIVQGAEVAEVFGDWIRANNPEFGPGVRERFEAALRLHPEAIATARALRARIAAIIMDRLAPEGVMLVPTAPGAAPRLGSSGAQMELYRNRALSLLCLAGHAGLPQISVPLAEVEGAPVGLSLVGPRGSDRRLIGLARAIAEQSRPSTGSPVKTWHAD</sequence>
<evidence type="ECO:0000259" key="1">
    <source>
        <dbReference type="Pfam" id="PF01425"/>
    </source>
</evidence>
<dbReference type="NCBIfam" id="NF006169">
    <property type="entry name" value="PRK08310.1"/>
    <property type="match status" value="1"/>
</dbReference>
<dbReference type="PANTHER" id="PTHR46310:SF7">
    <property type="entry name" value="AMIDASE 1"/>
    <property type="match status" value="1"/>
</dbReference>
<protein>
    <submittedName>
        <fullName evidence="2">Amidase</fullName>
        <ecNumber evidence="2">3.5.1.4</ecNumber>
    </submittedName>
</protein>
<dbReference type="SUPFAM" id="SSF75304">
    <property type="entry name" value="Amidase signature (AS) enzymes"/>
    <property type="match status" value="1"/>
</dbReference>
<proteinExistence type="predicted"/>
<dbReference type="InterPro" id="IPR020556">
    <property type="entry name" value="Amidase_CS"/>
</dbReference>
<feature type="domain" description="Amidase" evidence="1">
    <location>
        <begin position="285"/>
        <end position="377"/>
    </location>
</feature>
<dbReference type="InterPro" id="IPR036928">
    <property type="entry name" value="AS_sf"/>
</dbReference>
<accession>A0A939FZ62</accession>
<evidence type="ECO:0000313" key="2">
    <source>
        <dbReference type="EMBL" id="MBO0664275.1"/>
    </source>
</evidence>
<dbReference type="Gene3D" id="3.90.1300.10">
    <property type="entry name" value="Amidase signature (AS) domain"/>
    <property type="match status" value="1"/>
</dbReference>
<organism evidence="2 3">
    <name type="scientific">Jiella flava</name>
    <dbReference type="NCBI Taxonomy" id="2816857"/>
    <lineage>
        <taxon>Bacteria</taxon>
        <taxon>Pseudomonadati</taxon>
        <taxon>Pseudomonadota</taxon>
        <taxon>Alphaproteobacteria</taxon>
        <taxon>Hyphomicrobiales</taxon>
        <taxon>Aurantimonadaceae</taxon>
        <taxon>Jiella</taxon>
    </lineage>
</organism>
<dbReference type="PANTHER" id="PTHR46310">
    <property type="entry name" value="AMIDASE 1"/>
    <property type="match status" value="1"/>
</dbReference>
<dbReference type="EC" id="3.5.1.4" evidence="2"/>
<dbReference type="RefSeq" id="WP_207259193.1">
    <property type="nucleotide sequence ID" value="NZ_JAFMPP010000019.1"/>
</dbReference>
<gene>
    <name evidence="2" type="ORF">J1C48_16970</name>
</gene>
<name>A0A939FZ62_9HYPH</name>
<comment type="caution">
    <text evidence="2">The sequence shown here is derived from an EMBL/GenBank/DDBJ whole genome shotgun (WGS) entry which is preliminary data.</text>
</comment>
<dbReference type="AlphaFoldDB" id="A0A939FZ62"/>
<reference evidence="2" key="1">
    <citation type="submission" date="2021-03" db="EMBL/GenBank/DDBJ databases">
        <title>Whole genome sequence of Jiella sp. CQZ9-1.</title>
        <authorList>
            <person name="Tuo L."/>
        </authorList>
    </citation>
    <scope>NUCLEOTIDE SEQUENCE</scope>
    <source>
        <strain evidence="2">CQZ9-1</strain>
    </source>
</reference>
<dbReference type="GO" id="GO:0004040">
    <property type="term" value="F:amidase activity"/>
    <property type="evidence" value="ECO:0007669"/>
    <property type="project" value="UniProtKB-EC"/>
</dbReference>
<feature type="domain" description="Amidase" evidence="1">
    <location>
        <begin position="19"/>
        <end position="191"/>
    </location>
</feature>
<dbReference type="Proteomes" id="UP000664122">
    <property type="component" value="Unassembled WGS sequence"/>
</dbReference>
<dbReference type="InterPro" id="IPR023631">
    <property type="entry name" value="Amidase_dom"/>
</dbReference>
<keyword evidence="2" id="KW-0378">Hydrolase</keyword>
<dbReference type="PROSITE" id="PS00571">
    <property type="entry name" value="AMIDASES"/>
    <property type="match status" value="1"/>
</dbReference>
<dbReference type="EMBL" id="JAFMPP010000019">
    <property type="protein sequence ID" value="MBO0664275.1"/>
    <property type="molecule type" value="Genomic_DNA"/>
</dbReference>
<dbReference type="Pfam" id="PF01425">
    <property type="entry name" value="Amidase"/>
    <property type="match status" value="2"/>
</dbReference>
<keyword evidence="3" id="KW-1185">Reference proteome</keyword>
<evidence type="ECO:0000313" key="3">
    <source>
        <dbReference type="Proteomes" id="UP000664122"/>
    </source>
</evidence>